<dbReference type="Proteomes" id="UP000317557">
    <property type="component" value="Unassembled WGS sequence"/>
</dbReference>
<dbReference type="RefSeq" id="WP_221930207.1">
    <property type="nucleotide sequence ID" value="NZ_FXTP01000001.1"/>
</dbReference>
<gene>
    <name evidence="1" type="ORF">SAMN06265219_101393</name>
</gene>
<organism evidence="1 2">
    <name type="scientific">Gracilimonas mengyeensis</name>
    <dbReference type="NCBI Taxonomy" id="1302730"/>
    <lineage>
        <taxon>Bacteria</taxon>
        <taxon>Pseudomonadati</taxon>
        <taxon>Balneolota</taxon>
        <taxon>Balneolia</taxon>
        <taxon>Balneolales</taxon>
        <taxon>Balneolaceae</taxon>
        <taxon>Gracilimonas</taxon>
    </lineage>
</organism>
<protein>
    <recommendedName>
        <fullName evidence="3">MetA-pathway of phenol degradation</fullName>
    </recommendedName>
</protein>
<dbReference type="AlphaFoldDB" id="A0A521AVV2"/>
<evidence type="ECO:0000313" key="1">
    <source>
        <dbReference type="EMBL" id="SMO38914.1"/>
    </source>
</evidence>
<name>A0A521AVV2_9BACT</name>
<dbReference type="EMBL" id="FXTP01000001">
    <property type="protein sequence ID" value="SMO38914.1"/>
    <property type="molecule type" value="Genomic_DNA"/>
</dbReference>
<reference evidence="1 2" key="1">
    <citation type="submission" date="2017-05" db="EMBL/GenBank/DDBJ databases">
        <authorList>
            <person name="Varghese N."/>
            <person name="Submissions S."/>
        </authorList>
    </citation>
    <scope>NUCLEOTIDE SEQUENCE [LARGE SCALE GENOMIC DNA]</scope>
    <source>
        <strain evidence="1 2">DSM 21985</strain>
    </source>
</reference>
<proteinExistence type="predicted"/>
<evidence type="ECO:0000313" key="2">
    <source>
        <dbReference type="Proteomes" id="UP000317557"/>
    </source>
</evidence>
<evidence type="ECO:0008006" key="3">
    <source>
        <dbReference type="Google" id="ProtNLM"/>
    </source>
</evidence>
<keyword evidence="2" id="KW-1185">Reference proteome</keyword>
<sequence>MKIKQCLTGILLLISGIMLMPVEGFAQDSTMYRITTNDGNHFVGSIVDDNALEIVLKTKEFGEITIQRSNISKMEEYESGKNKSDGYWFENPHPTRYLFGTNAIRQEKGSYYFQNTWVFFNNINAGLTENISLGVGFVPLILIGAESFPIWVQPKVSIPFAKDNLHIAAGGLFGEVIGLETGGFGYGYGIMTVGNIDKNFSLGLGYGFADGEWSRTPYISLGGMLRMTRKMSLVTENYIFSAGNENYGILSVAIRAGGENFAIDYGLIRTTDEMDYIGIPWLGVTIPFGK</sequence>
<accession>A0A521AVV2</accession>